<feature type="region of interest" description="Disordered" evidence="1">
    <location>
        <begin position="254"/>
        <end position="313"/>
    </location>
</feature>
<dbReference type="AlphaFoldDB" id="A0A1X6PKW0"/>
<keyword evidence="3" id="KW-1185">Reference proteome</keyword>
<dbReference type="EMBL" id="KV918762">
    <property type="protein sequence ID" value="OSX81396.1"/>
    <property type="molecule type" value="Genomic_DNA"/>
</dbReference>
<evidence type="ECO:0000313" key="3">
    <source>
        <dbReference type="Proteomes" id="UP000218209"/>
    </source>
</evidence>
<protein>
    <submittedName>
        <fullName evidence="2">Uncharacterized protein</fullName>
    </submittedName>
</protein>
<evidence type="ECO:0000256" key="1">
    <source>
        <dbReference type="SAM" id="MobiDB-lite"/>
    </source>
</evidence>
<sequence length="405" mass="40448">MRLLAATINLRVNMRRELGKETTHRRICAFFHSRVQDYCDRRRCMCAANLQQKAASAAAAAPADGGVDDGGDGDDSQGGSGGVQAGHAAAAGEVARCHPVHAAVADALPAVVLDAVDAAAQRAGLAAAQAAGHVFGRAAGLAAVQAAFHLAEVATDNDADGAASHAAAAAAGEVAALAPIQATIEAAVQQSVLVEAAEIGQRSSRAAAEVICAELGSAAGIAAARAVDDVAGRRAPAADAHDFVAADAAAGVQGASGPVDGGGVEPRREGQGAGEGVGQHVAEHAYHERREQRRRGKGVDRRDGRQDPGAGCGDLAASGTDQLVANGVVSGQPAVCSSLLDALRGLGVFFAARDDPLVAEEPAKLNHGVAGSAVDVRGNVLGQASSDSECVFYSGGEASADEHEL</sequence>
<evidence type="ECO:0000313" key="2">
    <source>
        <dbReference type="EMBL" id="OSX81396.1"/>
    </source>
</evidence>
<feature type="region of interest" description="Disordered" evidence="1">
    <location>
        <begin position="61"/>
        <end position="85"/>
    </location>
</feature>
<name>A0A1X6PKW0_PORUM</name>
<feature type="compositionally biased region" description="Basic and acidic residues" evidence="1">
    <location>
        <begin position="281"/>
        <end position="306"/>
    </location>
</feature>
<accession>A0A1X6PKW0</accession>
<feature type="compositionally biased region" description="Acidic residues" evidence="1">
    <location>
        <begin position="66"/>
        <end position="75"/>
    </location>
</feature>
<gene>
    <name evidence="2" type="ORF">BU14_0021s0002</name>
</gene>
<proteinExistence type="predicted"/>
<reference evidence="2 3" key="1">
    <citation type="submission" date="2017-03" db="EMBL/GenBank/DDBJ databases">
        <title>WGS assembly of Porphyra umbilicalis.</title>
        <authorList>
            <person name="Brawley S.H."/>
            <person name="Blouin N.A."/>
            <person name="Ficko-Blean E."/>
            <person name="Wheeler G.L."/>
            <person name="Lohr M."/>
            <person name="Goodson H.V."/>
            <person name="Jenkins J.W."/>
            <person name="Blaby-Haas C.E."/>
            <person name="Helliwell K.E."/>
            <person name="Chan C."/>
            <person name="Marriage T."/>
            <person name="Bhattacharya D."/>
            <person name="Klein A.S."/>
            <person name="Badis Y."/>
            <person name="Brodie J."/>
            <person name="Cao Y."/>
            <person name="Collen J."/>
            <person name="Dittami S.M."/>
            <person name="Gachon C.M."/>
            <person name="Green B.R."/>
            <person name="Karpowicz S."/>
            <person name="Kim J.W."/>
            <person name="Kudahl U."/>
            <person name="Lin S."/>
            <person name="Michel G."/>
            <person name="Mittag M."/>
            <person name="Olson B.J."/>
            <person name="Pangilinan J."/>
            <person name="Peng Y."/>
            <person name="Qiu H."/>
            <person name="Shu S."/>
            <person name="Singer J.T."/>
            <person name="Smith A.G."/>
            <person name="Sprecher B.N."/>
            <person name="Wagner V."/>
            <person name="Wang W."/>
            <person name="Wang Z.-Y."/>
            <person name="Yan J."/>
            <person name="Yarish C."/>
            <person name="Zoeuner-Riek S."/>
            <person name="Zhuang Y."/>
            <person name="Zou Y."/>
            <person name="Lindquist E.A."/>
            <person name="Grimwood J."/>
            <person name="Barry K."/>
            <person name="Rokhsar D.S."/>
            <person name="Schmutz J."/>
            <person name="Stiller J.W."/>
            <person name="Grossman A.R."/>
            <person name="Prochnik S.E."/>
        </authorList>
    </citation>
    <scope>NUCLEOTIDE SEQUENCE [LARGE SCALE GENOMIC DNA]</scope>
    <source>
        <strain evidence="2">4086291</strain>
    </source>
</reference>
<organism evidence="2 3">
    <name type="scientific">Porphyra umbilicalis</name>
    <name type="common">Purple laver</name>
    <name type="synonym">Red alga</name>
    <dbReference type="NCBI Taxonomy" id="2786"/>
    <lineage>
        <taxon>Eukaryota</taxon>
        <taxon>Rhodophyta</taxon>
        <taxon>Bangiophyceae</taxon>
        <taxon>Bangiales</taxon>
        <taxon>Bangiaceae</taxon>
        <taxon>Porphyra</taxon>
    </lineage>
</organism>
<dbReference type="Proteomes" id="UP000218209">
    <property type="component" value="Unassembled WGS sequence"/>
</dbReference>